<gene>
    <name evidence="2" type="ORF">AUC60_02775</name>
</gene>
<keyword evidence="3" id="KW-1185">Reference proteome</keyword>
<name>A0A1Y3PEA3_9PSED</name>
<protein>
    <submittedName>
        <fullName evidence="2">Uncharacterized protein</fullName>
    </submittedName>
</protein>
<dbReference type="AlphaFoldDB" id="A0A1Y3PEA3"/>
<feature type="compositionally biased region" description="Basic and acidic residues" evidence="1">
    <location>
        <begin position="237"/>
        <end position="254"/>
    </location>
</feature>
<feature type="region of interest" description="Disordered" evidence="1">
    <location>
        <begin position="234"/>
        <end position="254"/>
    </location>
</feature>
<organism evidence="2 3">
    <name type="scientific">Pseudomonas caspiana</name>
    <dbReference type="NCBI Taxonomy" id="1451454"/>
    <lineage>
        <taxon>Bacteria</taxon>
        <taxon>Pseudomonadati</taxon>
        <taxon>Pseudomonadota</taxon>
        <taxon>Gammaproteobacteria</taxon>
        <taxon>Pseudomonadales</taxon>
        <taxon>Pseudomonadaceae</taxon>
        <taxon>Pseudomonas</taxon>
    </lineage>
</organism>
<dbReference type="RefSeq" id="WP_087264578.1">
    <property type="nucleotide sequence ID" value="NZ_JBJGBV010000005.1"/>
</dbReference>
<accession>A0A1Y3PEA3</accession>
<evidence type="ECO:0000313" key="3">
    <source>
        <dbReference type="Proteomes" id="UP000195440"/>
    </source>
</evidence>
<dbReference type="Proteomes" id="UP000195440">
    <property type="component" value="Unassembled WGS sequence"/>
</dbReference>
<sequence length="307" mass="34649">MDDDLNTEDTAFQIAGVELHHLLLDMDEIELAVSELALYGHFYRHFKESFGLIHDAQTYWLEDGEYAKYADETIQTMFHKRDDIEQQYSFADTSSLPQIARQFLDDDHPASDSKLVATYALIKAIQAIEALANWLFDLELSVYSLEADLVASIRQTDSKQYLKLVDRVRDRACGFEIRSREDFAMLLGEADKTLMLASLYGQIENVDVSKPGFHAHGFLRAALGNLTASQASLRGKKAGEGNRNPDSDKQQAATKRCERICKAADRHISADPKISGTDLVKAVVEKDKIASIPTVRKYLLERLYLPR</sequence>
<reference evidence="2 3" key="1">
    <citation type="journal article" date="2017" name="Syst. Appl. Microbiol.">
        <title>Pseudomonas caspiana sp. nov., a citrus pathogen in the Pseudomonas syringae phylogenetic group.</title>
        <authorList>
            <person name="Busquets A."/>
            <person name="Gomila M."/>
            <person name="Beiki F."/>
            <person name="Mulet M."/>
            <person name="Rahimian H."/>
            <person name="Garcia-Valdes E."/>
            <person name="Lalucat J."/>
        </authorList>
    </citation>
    <scope>NUCLEOTIDE SEQUENCE [LARGE SCALE GENOMIC DNA]</scope>
    <source>
        <strain evidence="2 3">FBF102</strain>
    </source>
</reference>
<evidence type="ECO:0000313" key="2">
    <source>
        <dbReference type="EMBL" id="OUM75144.1"/>
    </source>
</evidence>
<evidence type="ECO:0000256" key="1">
    <source>
        <dbReference type="SAM" id="MobiDB-lite"/>
    </source>
</evidence>
<dbReference type="OrthoDB" id="6978886at2"/>
<dbReference type="EMBL" id="LOHF01000002">
    <property type="protein sequence ID" value="OUM75144.1"/>
    <property type="molecule type" value="Genomic_DNA"/>
</dbReference>
<comment type="caution">
    <text evidence="2">The sequence shown here is derived from an EMBL/GenBank/DDBJ whole genome shotgun (WGS) entry which is preliminary data.</text>
</comment>
<proteinExistence type="predicted"/>